<evidence type="ECO:0000256" key="2">
    <source>
        <dbReference type="ARBA" id="ARBA00022454"/>
    </source>
</evidence>
<dbReference type="InterPro" id="IPR040258">
    <property type="entry name" value="Spt16"/>
</dbReference>
<evidence type="ECO:0000256" key="10">
    <source>
        <dbReference type="RuleBase" id="RU367052"/>
    </source>
</evidence>
<dbReference type="SUPFAM" id="SSF55920">
    <property type="entry name" value="Creatinase/aminopeptidase"/>
    <property type="match status" value="1"/>
</dbReference>
<evidence type="ECO:0000256" key="1">
    <source>
        <dbReference type="ARBA" id="ARBA00010779"/>
    </source>
</evidence>
<keyword evidence="8 10" id="KW-0234">DNA repair</keyword>
<comment type="similarity">
    <text evidence="1 10">Belongs to the peptidase M24 family. SPT16 subfamily.</text>
</comment>
<dbReference type="Gene3D" id="2.30.29.150">
    <property type="match status" value="1"/>
</dbReference>
<dbReference type="Proteomes" id="UP000092321">
    <property type="component" value="Unassembled WGS sequence"/>
</dbReference>
<dbReference type="PANTHER" id="PTHR13980">
    <property type="entry name" value="CDC68 RELATED"/>
    <property type="match status" value="1"/>
</dbReference>
<evidence type="ECO:0000259" key="13">
    <source>
        <dbReference type="SMART" id="SM01286"/>
    </source>
</evidence>
<dbReference type="SMART" id="SM01287">
    <property type="entry name" value="Rtt106"/>
    <property type="match status" value="1"/>
</dbReference>
<comment type="caution">
    <text evidence="15">The sequence shown here is derived from an EMBL/GenBank/DDBJ whole genome shotgun (WGS) entry which is preliminary data.</text>
</comment>
<feature type="domain" description="Histone chaperone RTT106/FACT complex subunit SPT16-like middle" evidence="14">
    <location>
        <begin position="834"/>
        <end position="924"/>
    </location>
</feature>
<dbReference type="SMART" id="SM01286">
    <property type="entry name" value="SPT16"/>
    <property type="match status" value="1"/>
</dbReference>
<dbReference type="GO" id="GO:0010468">
    <property type="term" value="P:regulation of gene expression"/>
    <property type="evidence" value="ECO:0007669"/>
    <property type="project" value="UniProtKB-ARBA"/>
</dbReference>
<feature type="domain" description="FACT complex subunit SPT16 N-terminal lobe" evidence="12">
    <location>
        <begin position="5"/>
        <end position="168"/>
    </location>
</feature>
<dbReference type="SMART" id="SM01285">
    <property type="entry name" value="FACT-Spt16_Nlob"/>
    <property type="match status" value="1"/>
</dbReference>
<dbReference type="InterPro" id="IPR013719">
    <property type="entry name" value="RTT106/SPT16-like_middle_dom"/>
</dbReference>
<dbReference type="InterPro" id="IPR056595">
    <property type="entry name" value="Fact-SPT16_PH"/>
</dbReference>
<comment type="subunit">
    <text evidence="10">Component of the FACT complex.</text>
</comment>
<dbReference type="InterPro" id="IPR036005">
    <property type="entry name" value="Creatinase/aminopeptidase-like"/>
</dbReference>
<dbReference type="Gene3D" id="3.90.230.10">
    <property type="entry name" value="Creatinase/methionine aminopeptidase superfamily"/>
    <property type="match status" value="1"/>
</dbReference>
<dbReference type="OrthoDB" id="10251642at2759"/>
<feature type="region of interest" description="Disordered" evidence="11">
    <location>
        <begin position="770"/>
        <end position="791"/>
    </location>
</feature>
<keyword evidence="5 10" id="KW-0805">Transcription regulation</keyword>
<dbReference type="InterPro" id="IPR029149">
    <property type="entry name" value="Creatin/AminoP/Spt16_N"/>
</dbReference>
<dbReference type="GO" id="GO:0006281">
    <property type="term" value="P:DNA repair"/>
    <property type="evidence" value="ECO:0007669"/>
    <property type="project" value="UniProtKB-UniRule"/>
</dbReference>
<evidence type="ECO:0000256" key="11">
    <source>
        <dbReference type="SAM" id="MobiDB-lite"/>
    </source>
</evidence>
<proteinExistence type="inferred from homology"/>
<comment type="function">
    <text evidence="10">Component of the FACT complex, a general chromatin factor that acts to reorganize nucleosomes. The FACT complex is involved in multiple processes that require DNA as a template such as mRNA elongation, DNA replication and DNA repair. During transcription elongation the FACT complex acts as a histone chaperone that both destabilizes and restores nucleosomal structure. It facilitates the passage of RNA polymerase II and transcription by promoting the dissociation of one histone H2A-H2B dimer from the nucleosome, then subsequently promotes the reestablishment of the nucleosome following the passage of RNA polymerase II.</text>
</comment>
<evidence type="ECO:0000256" key="9">
    <source>
        <dbReference type="ARBA" id="ARBA00023242"/>
    </source>
</evidence>
<dbReference type="GO" id="GO:0006260">
    <property type="term" value="P:DNA replication"/>
    <property type="evidence" value="ECO:0007669"/>
    <property type="project" value="UniProtKB-KW"/>
</dbReference>
<evidence type="ECO:0000313" key="16">
    <source>
        <dbReference type="Proteomes" id="UP000092321"/>
    </source>
</evidence>
<keyword evidence="9 10" id="KW-0539">Nucleus</keyword>
<evidence type="ECO:0000256" key="8">
    <source>
        <dbReference type="ARBA" id="ARBA00023204"/>
    </source>
</evidence>
<dbReference type="AlphaFoldDB" id="A0A1B7TEI5"/>
<dbReference type="GO" id="GO:0006368">
    <property type="term" value="P:transcription elongation by RNA polymerase II"/>
    <property type="evidence" value="ECO:0007669"/>
    <property type="project" value="TreeGrafter"/>
</dbReference>
<keyword evidence="4 10" id="KW-0227">DNA damage</keyword>
<dbReference type="InterPro" id="IPR000994">
    <property type="entry name" value="Pept_M24"/>
</dbReference>
<dbReference type="InterPro" id="IPR013953">
    <property type="entry name" value="FACT_SPT16_M"/>
</dbReference>
<dbReference type="Pfam" id="PF14826">
    <property type="entry name" value="FACT-Spt16_Nlob"/>
    <property type="match status" value="1"/>
</dbReference>
<dbReference type="FunFam" id="2.30.29.30:FF:000017">
    <property type="entry name" value="FACT complex subunit SPT16"/>
    <property type="match status" value="1"/>
</dbReference>
<dbReference type="PANTHER" id="PTHR13980:SF15">
    <property type="entry name" value="FACT COMPLEX SUBUNIT SPT16"/>
    <property type="match status" value="1"/>
</dbReference>
<protein>
    <recommendedName>
        <fullName evidence="10">FACT complex subunit</fullName>
    </recommendedName>
</protein>
<dbReference type="Gene3D" id="2.30.29.210">
    <property type="entry name" value="FACT complex subunit Spt16p/Cdc68p"/>
    <property type="match status" value="1"/>
</dbReference>
<evidence type="ECO:0000259" key="12">
    <source>
        <dbReference type="SMART" id="SM01285"/>
    </source>
</evidence>
<feature type="domain" description="FACT complex subunit SPT16 middle" evidence="13">
    <location>
        <begin position="553"/>
        <end position="706"/>
    </location>
</feature>
<evidence type="ECO:0000256" key="4">
    <source>
        <dbReference type="ARBA" id="ARBA00022763"/>
    </source>
</evidence>
<keyword evidence="16" id="KW-1185">Reference proteome</keyword>
<name>A0A1B7TEI5_9ASCO</name>
<organism evidence="15 16">
    <name type="scientific">Hanseniaspora valbyensis NRRL Y-1626</name>
    <dbReference type="NCBI Taxonomy" id="766949"/>
    <lineage>
        <taxon>Eukaryota</taxon>
        <taxon>Fungi</taxon>
        <taxon>Dikarya</taxon>
        <taxon>Ascomycota</taxon>
        <taxon>Saccharomycotina</taxon>
        <taxon>Saccharomycetes</taxon>
        <taxon>Saccharomycodales</taxon>
        <taxon>Saccharomycodaceae</taxon>
        <taxon>Hanseniaspora</taxon>
    </lineage>
</organism>
<evidence type="ECO:0000313" key="15">
    <source>
        <dbReference type="EMBL" id="OBA27120.1"/>
    </source>
</evidence>
<keyword evidence="6" id="KW-0175">Coiled coil</keyword>
<dbReference type="FunFam" id="3.90.230.10:FF:000005">
    <property type="entry name" value="FACT complex subunit spt16"/>
    <property type="match status" value="1"/>
</dbReference>
<dbReference type="Pfam" id="PF08644">
    <property type="entry name" value="SPT16"/>
    <property type="match status" value="1"/>
</dbReference>
<evidence type="ECO:0000256" key="6">
    <source>
        <dbReference type="ARBA" id="ARBA00023054"/>
    </source>
</evidence>
<feature type="compositionally biased region" description="Acidic residues" evidence="11">
    <location>
        <begin position="963"/>
        <end position="1017"/>
    </location>
</feature>
<dbReference type="Gene3D" id="2.30.29.30">
    <property type="entry name" value="Pleckstrin-homology domain (PH domain)/Phosphotyrosine-binding domain (PTB)"/>
    <property type="match status" value="1"/>
</dbReference>
<evidence type="ECO:0000259" key="14">
    <source>
        <dbReference type="SMART" id="SM01287"/>
    </source>
</evidence>
<dbReference type="EMBL" id="LXPE01000011">
    <property type="protein sequence ID" value="OBA27120.1"/>
    <property type="molecule type" value="Genomic_DNA"/>
</dbReference>
<feature type="region of interest" description="Disordered" evidence="11">
    <location>
        <begin position="958"/>
        <end position="1019"/>
    </location>
</feature>
<sequence length="1034" mass="117603">MSVEINEQKCISRLEKLHSSLSNFPESPECLVFPLGSSNIDLPFQKTTLLHKWLFGYEFPATLLFIHKTKIIIITSSVKATHLKFLEDTKINGTVSVEFWKRINKNTEFNISLFKKLIKLINDDLCLENRTVGVILKDKYDGPFIKEWSPNWEEGKKGLNIVDASLGVSKALETKDDDEIDLLNASGTCCDTVMKTLTKELIKAIDNETKITNSKLSDRIESKLDDSLFMKDLNNSLKSQKYNNTSFKPDVNDVEFTYSPIIQSEAEYDLKLSASSTNKQLKGKGSILASCGLNYKSYCANISRTFLIDPTPEMTENYEFLFNLQQHILDNLLKIGTAGKDIYQGCLDFMEKNGKKDLIPNFTKNCGSLIGLDFRDAQFVLSAKNDFRKVEACDVFNISIGLNNLVSKDLKYALQLSDTVAVLADGSYTLLTNSPKAKGKVTFLFNDEEEEERKAKLKAEQLKKLELVNQTAGKLTRSRLRSQSKDSEESNKQRAVRRENQIKLHKKLQRDGLLKYSDKSGGNGSGNLGPVFKKYESYVREEQIPQSVRDLRIHVDFNHQTIIIPIYGRPVPFHINTYKSCSKDEEGDYTYLRLNFHSPNAPGSGKKANEIPYEDSPENQFLRSLTVRSKDKDRMDDVHKEILELKKLSTKREQEKKAMEGVVKQAKLIEFRTGKLKKLDHIYIRPSPETKRVPGTLTIHENGLRYNSFSKADSRVDIVYSNIKNLFFQSSKGELVVIIHIHLKNPILMGKKKVQDIQFYREATDMAVDETSSNRRAGGSKFRRYDDDDEIEEEKQERRRRAILDKEFKNFATLISEASDGLVDLEEPISELGFQGVPGRSAVQCIPTGDCLVQLMEPPFTVINLEDVEICCLERVQFGLKNFDLVFIYKDFSKPVTHINTIPMEDIEMIKNWLTNVDIAYTVSTINLNWSNILKTDPYDFFSDGGWAFLPVGSDVEAQGSDMSEEEVSEFEPESEDAADEEDYIESEVSEGSEFADDGSEYSDESDASESEGEDWDALEKKALKSDKISEYKD</sequence>
<evidence type="ECO:0000256" key="3">
    <source>
        <dbReference type="ARBA" id="ARBA00022705"/>
    </source>
</evidence>
<dbReference type="InterPro" id="IPR029148">
    <property type="entry name" value="FACT-SPT16_Nlobe"/>
</dbReference>
<dbReference type="InterPro" id="IPR011993">
    <property type="entry name" value="PH-like_dom_sf"/>
</dbReference>
<keyword evidence="7 10" id="KW-0804">Transcription</keyword>
<accession>A0A1B7TEI5</accession>
<comment type="subcellular location">
    <subcellularLocation>
        <location evidence="10">Nucleus</location>
    </subcellularLocation>
    <subcellularLocation>
        <location evidence="10">Chromosome</location>
    </subcellularLocation>
</comment>
<dbReference type="GO" id="GO:0035101">
    <property type="term" value="C:FACT complex"/>
    <property type="evidence" value="ECO:0007669"/>
    <property type="project" value="UniProtKB-UniRule"/>
</dbReference>
<evidence type="ECO:0000256" key="7">
    <source>
        <dbReference type="ARBA" id="ARBA00023163"/>
    </source>
</evidence>
<keyword evidence="3 10" id="KW-0235">DNA replication</keyword>
<gene>
    <name evidence="15" type="ORF">HANVADRAFT_71081</name>
</gene>
<dbReference type="Pfam" id="PF08512">
    <property type="entry name" value="Rttp106-like_middle"/>
    <property type="match status" value="1"/>
</dbReference>
<reference evidence="16" key="1">
    <citation type="journal article" date="2016" name="Proc. Natl. Acad. Sci. U.S.A.">
        <title>Comparative genomics of biotechnologically important yeasts.</title>
        <authorList>
            <person name="Riley R."/>
            <person name="Haridas S."/>
            <person name="Wolfe K.H."/>
            <person name="Lopes M.R."/>
            <person name="Hittinger C.T."/>
            <person name="Goeker M."/>
            <person name="Salamov A.A."/>
            <person name="Wisecaver J.H."/>
            <person name="Long T.M."/>
            <person name="Calvey C.H."/>
            <person name="Aerts A.L."/>
            <person name="Barry K.W."/>
            <person name="Choi C."/>
            <person name="Clum A."/>
            <person name="Coughlan A.Y."/>
            <person name="Deshpande S."/>
            <person name="Douglass A.P."/>
            <person name="Hanson S.J."/>
            <person name="Klenk H.-P."/>
            <person name="LaButti K.M."/>
            <person name="Lapidus A."/>
            <person name="Lindquist E.A."/>
            <person name="Lipzen A.M."/>
            <person name="Meier-Kolthoff J.P."/>
            <person name="Ohm R.A."/>
            <person name="Otillar R.P."/>
            <person name="Pangilinan J.L."/>
            <person name="Peng Y."/>
            <person name="Rokas A."/>
            <person name="Rosa C.A."/>
            <person name="Scheuner C."/>
            <person name="Sibirny A.A."/>
            <person name="Slot J.C."/>
            <person name="Stielow J.B."/>
            <person name="Sun H."/>
            <person name="Kurtzman C.P."/>
            <person name="Blackwell M."/>
            <person name="Grigoriev I.V."/>
            <person name="Jeffries T.W."/>
        </authorList>
    </citation>
    <scope>NUCLEOTIDE SEQUENCE [LARGE SCALE GENOMIC DNA]</scope>
    <source>
        <strain evidence="16">NRRL Y-1626</strain>
    </source>
</reference>
<feature type="compositionally biased region" description="Basic and acidic residues" evidence="11">
    <location>
        <begin position="483"/>
        <end position="502"/>
    </location>
</feature>
<evidence type="ECO:0000256" key="5">
    <source>
        <dbReference type="ARBA" id="ARBA00023015"/>
    </source>
</evidence>
<dbReference type="Pfam" id="PF00557">
    <property type="entry name" value="Peptidase_M24"/>
    <property type="match status" value="1"/>
</dbReference>
<feature type="region of interest" description="Disordered" evidence="11">
    <location>
        <begin position="474"/>
        <end position="502"/>
    </location>
</feature>
<dbReference type="Gene3D" id="3.40.350.10">
    <property type="entry name" value="Creatinase/prolidase N-terminal domain"/>
    <property type="match status" value="1"/>
</dbReference>
<dbReference type="GO" id="GO:0031491">
    <property type="term" value="F:nucleosome binding"/>
    <property type="evidence" value="ECO:0007669"/>
    <property type="project" value="TreeGrafter"/>
</dbReference>
<dbReference type="FunFam" id="2.30.29.210:FF:000001">
    <property type="entry name" value="FACT complex subunit spt16"/>
    <property type="match status" value="1"/>
</dbReference>
<keyword evidence="2 10" id="KW-0158">Chromosome</keyword>
<dbReference type="Pfam" id="PF24824">
    <property type="entry name" value="PH_SPT16"/>
    <property type="match status" value="1"/>
</dbReference>